<dbReference type="GO" id="GO:0097363">
    <property type="term" value="F:protein O-acetylglucosaminyltransferase activity"/>
    <property type="evidence" value="ECO:0007669"/>
    <property type="project" value="UniProtKB-EC"/>
</dbReference>
<feature type="domain" description="O-GlcNAc transferase C-terminal" evidence="9">
    <location>
        <begin position="609"/>
        <end position="784"/>
    </location>
</feature>
<feature type="repeat" description="TPR" evidence="8">
    <location>
        <begin position="358"/>
        <end position="391"/>
    </location>
</feature>
<dbReference type="InterPro" id="IPR051939">
    <property type="entry name" value="Glycosyltr_41/O-GlcNAc_trsf"/>
</dbReference>
<dbReference type="Gene3D" id="1.25.40.10">
    <property type="entry name" value="Tetratricopeptide repeat domain"/>
    <property type="match status" value="5"/>
</dbReference>
<dbReference type="InterPro" id="IPR011990">
    <property type="entry name" value="TPR-like_helical_dom_sf"/>
</dbReference>
<dbReference type="PANTHER" id="PTHR44835:SF1">
    <property type="entry name" value="PROTEIN O-GLCNAC TRANSFERASE"/>
    <property type="match status" value="1"/>
</dbReference>
<dbReference type="OrthoDB" id="251285at2"/>
<accession>A0A3M8RB00</accession>
<feature type="repeat" description="TPR" evidence="8">
    <location>
        <begin position="324"/>
        <end position="357"/>
    </location>
</feature>
<dbReference type="InterPro" id="IPR011717">
    <property type="entry name" value="TPR-4"/>
</dbReference>
<dbReference type="UniPathway" id="UPA00378"/>
<dbReference type="PROSITE" id="PS50005">
    <property type="entry name" value="TPR"/>
    <property type="match status" value="5"/>
</dbReference>
<dbReference type="Pfam" id="PF13414">
    <property type="entry name" value="TPR_11"/>
    <property type="match status" value="2"/>
</dbReference>
<reference evidence="10" key="1">
    <citation type="submission" date="2018-10" db="EMBL/GenBank/DDBJ databases">
        <title>Acidithiobacillus sulfuriphilus sp. nov.: an extremely acidophilic sulfur-oxidizing chemolithotroph isolated from a neutral pH environment.</title>
        <authorList>
            <person name="Falagan C."/>
            <person name="Moya-Beltran A."/>
            <person name="Quatrini R."/>
            <person name="Johnson D.B."/>
        </authorList>
    </citation>
    <scope>NUCLEOTIDE SEQUENCE [LARGE SCALE GENOMIC DNA]</scope>
    <source>
        <strain evidence="10">CJ-2</strain>
    </source>
</reference>
<feature type="repeat" description="TPR" evidence="8">
    <location>
        <begin position="188"/>
        <end position="221"/>
    </location>
</feature>
<evidence type="ECO:0000256" key="7">
    <source>
        <dbReference type="ARBA" id="ARBA00022803"/>
    </source>
</evidence>
<evidence type="ECO:0000256" key="2">
    <source>
        <dbReference type="ARBA" id="ARBA00005386"/>
    </source>
</evidence>
<protein>
    <recommendedName>
        <fullName evidence="3">protein O-GlcNAc transferase</fullName>
        <ecNumber evidence="3">2.4.1.255</ecNumber>
    </recommendedName>
</protein>
<dbReference type="SUPFAM" id="SSF53756">
    <property type="entry name" value="UDP-Glycosyltransferase/glycogen phosphorylase"/>
    <property type="match status" value="1"/>
</dbReference>
<dbReference type="EC" id="2.4.1.255" evidence="3"/>
<keyword evidence="7 8" id="KW-0802">TPR repeat</keyword>
<feature type="domain" description="O-GlcNAc transferase C-terminal" evidence="9">
    <location>
        <begin position="395"/>
        <end position="590"/>
    </location>
</feature>
<evidence type="ECO:0000256" key="4">
    <source>
        <dbReference type="ARBA" id="ARBA00022676"/>
    </source>
</evidence>
<dbReference type="Pfam" id="PF13844">
    <property type="entry name" value="Glyco_transf_41"/>
    <property type="match status" value="2"/>
</dbReference>
<comment type="caution">
    <text evidence="10">The sequence shown here is derived from an EMBL/GenBank/DDBJ whole genome shotgun (WGS) entry which is preliminary data.</text>
</comment>
<dbReference type="AlphaFoldDB" id="A0A3M8RB00"/>
<gene>
    <name evidence="10" type="ORF">EC580_05750</name>
</gene>
<dbReference type="SMART" id="SM00028">
    <property type="entry name" value="TPR"/>
    <property type="match status" value="9"/>
</dbReference>
<keyword evidence="6" id="KW-0677">Repeat</keyword>
<proteinExistence type="inferred from homology"/>
<dbReference type="InterPro" id="IPR019734">
    <property type="entry name" value="TPR_rpt"/>
</dbReference>
<evidence type="ECO:0000256" key="3">
    <source>
        <dbReference type="ARBA" id="ARBA00011970"/>
    </source>
</evidence>
<evidence type="ECO:0000256" key="8">
    <source>
        <dbReference type="PROSITE-ProRule" id="PRU00339"/>
    </source>
</evidence>
<sequence>MAADLPPLSVADALREAVAHHHAGRLPEAERLYRAILRVQPGHPDAHHNLGVLISQTGRPADALPHLASALASSPACEPYALSYAGALLHAGRAEEALLLIQTAMGRGLDSPNTRALRQGAETAILAPLAALFQAGRHPELQAMARALLARQPGFGFVWKALGVSLLAEGKSDMAVWRKAAELLPGDAEVHYNLGLALHNSGQPEDALACWRRALAIRPGFAEAHNAMGNALQDMGQSADAVACYRRALEIRPDFAEAHNNLGNALHNIGRSAEAAGCYRRALEIRPDFAEAHYNLGRILMVLGRSGDAAACCRRALELKRDFPEALNILGNALQSIGQATEAVACYRRALEIRPDFAGAHNNLGNTLQRLGQFTDAVACYRRALEISPNHAEAHSNFLFCLSHGEEVDAPTLFAEHCRFADRFEHPLRGQWPRHRNSREPERRLQVGIVSGDLRDHAVAYFIEPVLAHLAGRRGLALHGYHNHRHEDDVTRRLRAHLRHWHPVAAWSDAALAEKIREDGIDILIDLSGHTANNRLLTFARKPAPIQLTWIGYPNTTGLRAMDYVLMDPFNAPYGAYEHDYVEKFARIPSSRTFLPFASAPPVNELPALGSGSVTFGSFNSPGKLNQGTLLLWSRVLRAVPGSRLLLGNVGEGALRERLAEDFARCGVSAERVTFQPPMKMADYLALHHQVDFILDTTPYTGGTTTNHALWMGVPVLTITGPSSTRCLCAGILGRVGLTDWVADDADDFVRRAVEWAGRLEELAGLRAGMRDRLLHSPLRQPQTVAKGLEIALRTMWRRWCAGSPVESFEIALEELSSGEWE</sequence>
<dbReference type="Gene3D" id="3.40.50.11380">
    <property type="match status" value="1"/>
</dbReference>
<dbReference type="PANTHER" id="PTHR44835">
    <property type="entry name" value="UDP-N-ACETYLGLUCOSAMINE--PEPTIDE N-ACETYLGLUCOSAMINYLTRANSFERASE SPINDLY-RELATED"/>
    <property type="match status" value="1"/>
</dbReference>
<dbReference type="EMBL" id="RIZI01000150">
    <property type="protein sequence ID" value="RNF64324.1"/>
    <property type="molecule type" value="Genomic_DNA"/>
</dbReference>
<name>A0A3M8RB00_9PROT</name>
<comment type="similarity">
    <text evidence="2">Belongs to the glycosyltransferase 41 family. O-GlcNAc transferase subfamily.</text>
</comment>
<organism evidence="10">
    <name type="scientific">Acidithiobacillus sulfuriphilus</name>
    <dbReference type="NCBI Taxonomy" id="1867749"/>
    <lineage>
        <taxon>Bacteria</taxon>
        <taxon>Pseudomonadati</taxon>
        <taxon>Pseudomonadota</taxon>
        <taxon>Acidithiobacillia</taxon>
        <taxon>Acidithiobacillales</taxon>
        <taxon>Acidithiobacillaceae</taxon>
        <taxon>Acidithiobacillus</taxon>
    </lineage>
</organism>
<feature type="repeat" description="TPR" evidence="8">
    <location>
        <begin position="256"/>
        <end position="289"/>
    </location>
</feature>
<keyword evidence="5" id="KW-0808">Transferase</keyword>
<dbReference type="InterPro" id="IPR013105">
    <property type="entry name" value="TPR_2"/>
</dbReference>
<dbReference type="RefSeq" id="WP_123103066.1">
    <property type="nucleotide sequence ID" value="NZ_CP127527.1"/>
</dbReference>
<evidence type="ECO:0000256" key="6">
    <source>
        <dbReference type="ARBA" id="ARBA00022737"/>
    </source>
</evidence>
<comment type="pathway">
    <text evidence="1">Protein modification; protein glycosylation.</text>
</comment>
<dbReference type="Gene3D" id="3.40.50.2000">
    <property type="entry name" value="Glycogen Phosphorylase B"/>
    <property type="match status" value="1"/>
</dbReference>
<evidence type="ECO:0000313" key="10">
    <source>
        <dbReference type="EMBL" id="RNF64324.1"/>
    </source>
</evidence>
<keyword evidence="4" id="KW-0328">Glycosyltransferase</keyword>
<dbReference type="InterPro" id="IPR029489">
    <property type="entry name" value="OGT/SEC/SPY_C"/>
</dbReference>
<dbReference type="Pfam" id="PF14559">
    <property type="entry name" value="TPR_19"/>
    <property type="match status" value="1"/>
</dbReference>
<dbReference type="SUPFAM" id="SSF48452">
    <property type="entry name" value="TPR-like"/>
    <property type="match status" value="3"/>
</dbReference>
<dbReference type="Pfam" id="PF00515">
    <property type="entry name" value="TPR_1"/>
    <property type="match status" value="1"/>
</dbReference>
<dbReference type="Pfam" id="PF07719">
    <property type="entry name" value="TPR_2"/>
    <property type="match status" value="1"/>
</dbReference>
<feature type="repeat" description="TPR" evidence="8">
    <location>
        <begin position="222"/>
        <end position="255"/>
    </location>
</feature>
<dbReference type="Pfam" id="PF07721">
    <property type="entry name" value="TPR_4"/>
    <property type="match status" value="1"/>
</dbReference>
<evidence type="ECO:0000256" key="1">
    <source>
        <dbReference type="ARBA" id="ARBA00004922"/>
    </source>
</evidence>
<evidence type="ECO:0000259" key="9">
    <source>
        <dbReference type="Pfam" id="PF13844"/>
    </source>
</evidence>
<evidence type="ECO:0000256" key="5">
    <source>
        <dbReference type="ARBA" id="ARBA00022679"/>
    </source>
</evidence>
<dbReference type="PROSITE" id="PS50293">
    <property type="entry name" value="TPR_REGION"/>
    <property type="match status" value="4"/>
</dbReference>